<evidence type="ECO:0000256" key="2">
    <source>
        <dbReference type="ARBA" id="ARBA00022759"/>
    </source>
</evidence>
<evidence type="ECO:0000256" key="6">
    <source>
        <dbReference type="ARBA" id="ARBA00029466"/>
    </source>
</evidence>
<keyword evidence="4" id="KW-0378">Hydrolase</keyword>
<evidence type="ECO:0000256" key="4">
    <source>
        <dbReference type="ARBA" id="ARBA00022801"/>
    </source>
</evidence>
<proteinExistence type="inferred from homology"/>
<evidence type="ECO:0000256" key="5">
    <source>
        <dbReference type="ARBA" id="ARBA00023204"/>
    </source>
</evidence>
<comment type="caution">
    <text evidence="8">The sequence shown here is derived from an EMBL/GenBank/DDBJ whole genome shotgun (WGS) entry which is preliminary data.</text>
</comment>
<accession>A0ABW1LP25</accession>
<dbReference type="Pfam" id="PF03852">
    <property type="entry name" value="Vsr"/>
    <property type="match status" value="1"/>
</dbReference>
<feature type="compositionally biased region" description="Polar residues" evidence="7">
    <location>
        <begin position="1"/>
        <end position="11"/>
    </location>
</feature>
<dbReference type="InterPro" id="IPR011335">
    <property type="entry name" value="Restrct_endonuc-II-like"/>
</dbReference>
<dbReference type="InterPro" id="IPR004603">
    <property type="entry name" value="DNA_mismatch_endonuc_vsr"/>
</dbReference>
<keyword evidence="1" id="KW-0540">Nuclease</keyword>
<protein>
    <submittedName>
        <fullName evidence="8">Very short patch repair endonuclease</fullName>
    </submittedName>
</protein>
<dbReference type="NCBIfam" id="TIGR00632">
    <property type="entry name" value="vsr"/>
    <property type="match status" value="1"/>
</dbReference>
<feature type="region of interest" description="Disordered" evidence="7">
    <location>
        <begin position="1"/>
        <end position="25"/>
    </location>
</feature>
<dbReference type="RefSeq" id="WP_379158002.1">
    <property type="nucleotide sequence ID" value="NZ_JBHSRJ010000008.1"/>
</dbReference>
<comment type="similarity">
    <text evidence="6">Belongs to the Vsr family.</text>
</comment>
<dbReference type="Gene3D" id="3.40.960.10">
    <property type="entry name" value="VSR Endonuclease"/>
    <property type="match status" value="1"/>
</dbReference>
<keyword evidence="5" id="KW-0234">DNA repair</keyword>
<keyword evidence="3" id="KW-0227">DNA damage</keyword>
<dbReference type="Proteomes" id="UP001596135">
    <property type="component" value="Unassembled WGS sequence"/>
</dbReference>
<dbReference type="SUPFAM" id="SSF52980">
    <property type="entry name" value="Restriction endonuclease-like"/>
    <property type="match status" value="1"/>
</dbReference>
<sequence>MSDSPSWASSEATRRSMRSNRGRDTGPEMAVRRIIYAQGLRYRVDARPIAALNRRADLVFSRARVAVFIDGCFWHGCPDHHTIAKTNSSYWADKVENNRQRDLDTSERLREEGWLVLRFWEHQRAADVAEAIVSAVKERRP</sequence>
<keyword evidence="2 8" id="KW-0255">Endonuclease</keyword>
<keyword evidence="9" id="KW-1185">Reference proteome</keyword>
<evidence type="ECO:0000313" key="8">
    <source>
        <dbReference type="EMBL" id="MFC6045221.1"/>
    </source>
</evidence>
<organism evidence="8 9">
    <name type="scientific">Nocardioides hankookensis</name>
    <dbReference type="NCBI Taxonomy" id="443157"/>
    <lineage>
        <taxon>Bacteria</taxon>
        <taxon>Bacillati</taxon>
        <taxon>Actinomycetota</taxon>
        <taxon>Actinomycetes</taxon>
        <taxon>Propionibacteriales</taxon>
        <taxon>Nocardioidaceae</taxon>
        <taxon>Nocardioides</taxon>
    </lineage>
</organism>
<name>A0ABW1LP25_9ACTN</name>
<reference evidence="9" key="1">
    <citation type="journal article" date="2019" name="Int. J. Syst. Evol. Microbiol.">
        <title>The Global Catalogue of Microorganisms (GCM) 10K type strain sequencing project: providing services to taxonomists for standard genome sequencing and annotation.</title>
        <authorList>
            <consortium name="The Broad Institute Genomics Platform"/>
            <consortium name="The Broad Institute Genome Sequencing Center for Infectious Disease"/>
            <person name="Wu L."/>
            <person name="Ma J."/>
        </authorList>
    </citation>
    <scope>NUCLEOTIDE SEQUENCE [LARGE SCALE GENOMIC DNA]</scope>
    <source>
        <strain evidence="9">CCUG 54522</strain>
    </source>
</reference>
<dbReference type="EMBL" id="JBHSRJ010000008">
    <property type="protein sequence ID" value="MFC6045221.1"/>
    <property type="molecule type" value="Genomic_DNA"/>
</dbReference>
<evidence type="ECO:0000256" key="7">
    <source>
        <dbReference type="SAM" id="MobiDB-lite"/>
    </source>
</evidence>
<evidence type="ECO:0000313" key="9">
    <source>
        <dbReference type="Proteomes" id="UP001596135"/>
    </source>
</evidence>
<dbReference type="GO" id="GO:0004519">
    <property type="term" value="F:endonuclease activity"/>
    <property type="evidence" value="ECO:0007669"/>
    <property type="project" value="UniProtKB-KW"/>
</dbReference>
<dbReference type="CDD" id="cd00221">
    <property type="entry name" value="Vsr"/>
    <property type="match status" value="1"/>
</dbReference>
<evidence type="ECO:0000256" key="1">
    <source>
        <dbReference type="ARBA" id="ARBA00022722"/>
    </source>
</evidence>
<gene>
    <name evidence="8" type="ORF">ACFPYL_19185</name>
</gene>
<evidence type="ECO:0000256" key="3">
    <source>
        <dbReference type="ARBA" id="ARBA00022763"/>
    </source>
</evidence>